<dbReference type="SUPFAM" id="SSF53187">
    <property type="entry name" value="Zn-dependent exopeptidases"/>
    <property type="match status" value="1"/>
</dbReference>
<evidence type="ECO:0000259" key="2">
    <source>
        <dbReference type="Pfam" id="PF04389"/>
    </source>
</evidence>
<sequence length="501" mass="55919">MKKYQRNTKLLSIGLSLFGLLVTPNLLAQTEKELTEETVTKNKIEGHIHFLSADELRGREVGTPEIDIAAKYIATSFMKYGVQPIEGSYFQNVPMEKSVPPSAYALKMNGNIAEPDNLMYLSGDNMNISEAFVYLNYGFQSDFDNAQVKGKVVVTMAGNAEAKDVRTAMQERKTKVELAKQAGAIGLVELFDEKPDNWDRYKDYFSHSSVKLVSNEPQAEKENFFSMWAIDNEGQMKNSLRLKMRSIEVTIAGQMKLEINSRNVVGMVEGTDPKLKEEYIIYSAHYDHNGVGKANAEGDSIYNGARDNAVGVVTVMSAAENIAKYPTKRSALFILFTAEEKGLLGSKYYADNPLIPMNQMVYCFNSDNGGYNDTSLTTIVGLGRTTAEQHIVDASAAFGLKAIDDPAGEQGLFDRSDNVNFAKKGVPAPTFSMGFTAFDDEIFKYYHQTRDNPESIDYDYLEKFFSAYVMSCRLIANDAKTPFWVKGDKYYEAGKSLYKAN</sequence>
<dbReference type="Proteomes" id="UP000642920">
    <property type="component" value="Unassembled WGS sequence"/>
</dbReference>
<evidence type="ECO:0000256" key="1">
    <source>
        <dbReference type="SAM" id="SignalP"/>
    </source>
</evidence>
<dbReference type="AlphaFoldDB" id="A0A937DHW3"/>
<dbReference type="Gene3D" id="3.40.630.10">
    <property type="entry name" value="Zn peptidases"/>
    <property type="match status" value="2"/>
</dbReference>
<dbReference type="Gene3D" id="3.50.30.30">
    <property type="match status" value="1"/>
</dbReference>
<dbReference type="GO" id="GO:0006508">
    <property type="term" value="P:proteolysis"/>
    <property type="evidence" value="ECO:0007669"/>
    <property type="project" value="InterPro"/>
</dbReference>
<feature type="chain" id="PRO_5038086224" evidence="1">
    <location>
        <begin position="29"/>
        <end position="501"/>
    </location>
</feature>
<feature type="signal peptide" evidence="1">
    <location>
        <begin position="1"/>
        <end position="28"/>
    </location>
</feature>
<dbReference type="InterPro" id="IPR007484">
    <property type="entry name" value="Peptidase_M28"/>
</dbReference>
<comment type="caution">
    <text evidence="3">The sequence shown here is derived from an EMBL/GenBank/DDBJ whole genome shotgun (WGS) entry which is preliminary data.</text>
</comment>
<organism evidence="3 4">
    <name type="scientific">Marivirga atlantica</name>
    <dbReference type="NCBI Taxonomy" id="1548457"/>
    <lineage>
        <taxon>Bacteria</taxon>
        <taxon>Pseudomonadati</taxon>
        <taxon>Bacteroidota</taxon>
        <taxon>Cytophagia</taxon>
        <taxon>Cytophagales</taxon>
        <taxon>Marivirgaceae</taxon>
        <taxon>Marivirga</taxon>
    </lineage>
</organism>
<evidence type="ECO:0000313" key="4">
    <source>
        <dbReference type="Proteomes" id="UP000642920"/>
    </source>
</evidence>
<gene>
    <name evidence="3" type="ORF">JKP34_04090</name>
</gene>
<proteinExistence type="predicted"/>
<dbReference type="EMBL" id="JAERQG010000001">
    <property type="protein sequence ID" value="MBL0764420.1"/>
    <property type="molecule type" value="Genomic_DNA"/>
</dbReference>
<keyword evidence="4" id="KW-1185">Reference proteome</keyword>
<dbReference type="InterPro" id="IPR046450">
    <property type="entry name" value="PA_dom_sf"/>
</dbReference>
<name>A0A937DHW3_9BACT</name>
<dbReference type="Pfam" id="PF04389">
    <property type="entry name" value="Peptidase_M28"/>
    <property type="match status" value="1"/>
</dbReference>
<dbReference type="GO" id="GO:0008235">
    <property type="term" value="F:metalloexopeptidase activity"/>
    <property type="evidence" value="ECO:0007669"/>
    <property type="project" value="InterPro"/>
</dbReference>
<protein>
    <submittedName>
        <fullName evidence="3">M28 family peptidase</fullName>
    </submittedName>
</protein>
<reference evidence="3" key="1">
    <citation type="submission" date="2021-01" db="EMBL/GenBank/DDBJ databases">
        <title>Marivirga sp. nov., isolated from intertidal surface sediments.</title>
        <authorList>
            <person name="Zhang M."/>
        </authorList>
    </citation>
    <scope>NUCLEOTIDE SEQUENCE</scope>
    <source>
        <strain evidence="3">SM1354</strain>
    </source>
</reference>
<feature type="domain" description="Peptidase M28" evidence="2">
    <location>
        <begin position="263"/>
        <end position="466"/>
    </location>
</feature>
<dbReference type="PANTHER" id="PTHR12147:SF26">
    <property type="entry name" value="PEPTIDASE M28 DOMAIN-CONTAINING PROTEIN"/>
    <property type="match status" value="1"/>
</dbReference>
<evidence type="ECO:0000313" key="3">
    <source>
        <dbReference type="EMBL" id="MBL0764420.1"/>
    </source>
</evidence>
<accession>A0A937DHW3</accession>
<dbReference type="SUPFAM" id="SSF52025">
    <property type="entry name" value="PA domain"/>
    <property type="match status" value="1"/>
</dbReference>
<keyword evidence="1" id="KW-0732">Signal</keyword>
<dbReference type="InterPro" id="IPR045175">
    <property type="entry name" value="M28_fam"/>
</dbReference>
<dbReference type="PANTHER" id="PTHR12147">
    <property type="entry name" value="METALLOPEPTIDASE M28 FAMILY MEMBER"/>
    <property type="match status" value="1"/>
</dbReference>
<dbReference type="RefSeq" id="WP_201917961.1">
    <property type="nucleotide sequence ID" value="NZ_JAERQG010000001.1"/>
</dbReference>